<comment type="caution">
    <text evidence="1">The sequence shown here is derived from an EMBL/GenBank/DDBJ whole genome shotgun (WGS) entry which is preliminary data.</text>
</comment>
<reference evidence="1 2" key="1">
    <citation type="submission" date="2021-02" db="EMBL/GenBank/DDBJ databases">
        <title>Plant Genome Project.</title>
        <authorList>
            <person name="Zhang R.-G."/>
        </authorList>
    </citation>
    <scope>NUCLEOTIDE SEQUENCE [LARGE SCALE GENOMIC DNA]</scope>
    <source>
        <tissue evidence="1">Leaves</tissue>
    </source>
</reference>
<organism evidence="1 2">
    <name type="scientific">Xanthoceras sorbifolium</name>
    <dbReference type="NCBI Taxonomy" id="99658"/>
    <lineage>
        <taxon>Eukaryota</taxon>
        <taxon>Viridiplantae</taxon>
        <taxon>Streptophyta</taxon>
        <taxon>Embryophyta</taxon>
        <taxon>Tracheophyta</taxon>
        <taxon>Spermatophyta</taxon>
        <taxon>Magnoliopsida</taxon>
        <taxon>eudicotyledons</taxon>
        <taxon>Gunneridae</taxon>
        <taxon>Pentapetalae</taxon>
        <taxon>rosids</taxon>
        <taxon>malvids</taxon>
        <taxon>Sapindales</taxon>
        <taxon>Sapindaceae</taxon>
        <taxon>Xanthoceroideae</taxon>
        <taxon>Xanthoceras</taxon>
    </lineage>
</organism>
<evidence type="ECO:0008006" key="3">
    <source>
        <dbReference type="Google" id="ProtNLM"/>
    </source>
</evidence>
<name>A0ABQ8H3T8_9ROSI</name>
<sequence>MRVLAGGPWSFDRALLVLDEPLEQLSELCEIELGATGDYLGKYLCVRIRVDVLKPLQYGIQLDMWLGEKIFLLLHMESYYNIVFFVGS</sequence>
<dbReference type="EMBL" id="JAFEMO010000014">
    <property type="protein sequence ID" value="KAH7547961.1"/>
    <property type="molecule type" value="Genomic_DNA"/>
</dbReference>
<gene>
    <name evidence="1" type="ORF">JRO89_XS14G0044700</name>
</gene>
<protein>
    <recommendedName>
        <fullName evidence="3">DUF4283 domain-containing protein</fullName>
    </recommendedName>
</protein>
<evidence type="ECO:0000313" key="1">
    <source>
        <dbReference type="EMBL" id="KAH7547961.1"/>
    </source>
</evidence>
<dbReference type="Proteomes" id="UP000827721">
    <property type="component" value="Unassembled WGS sequence"/>
</dbReference>
<keyword evidence="2" id="KW-1185">Reference proteome</keyword>
<proteinExistence type="predicted"/>
<evidence type="ECO:0000313" key="2">
    <source>
        <dbReference type="Proteomes" id="UP000827721"/>
    </source>
</evidence>
<accession>A0ABQ8H3T8</accession>